<protein>
    <recommendedName>
        <fullName evidence="3">Isopropylmalate dehydrogenase-like domain-containing protein</fullName>
    </recommendedName>
</protein>
<name>A0A2I0KI48_PUNGR</name>
<dbReference type="STRING" id="22663.A0A2I0KI48"/>
<accession>A0A2I0KI48</accession>
<dbReference type="AlphaFoldDB" id="A0A2I0KI48"/>
<sequence length="89" mass="9280">MAAQILRRVVGSRSTQILSSPANPTSVLPALARAFSSQTPIRATLFPGDGIGPEIAESVKQVPFSSAHRAVSSYAESVYACKCAGFAAR</sequence>
<evidence type="ECO:0008006" key="3">
    <source>
        <dbReference type="Google" id="ProtNLM"/>
    </source>
</evidence>
<evidence type="ECO:0000313" key="2">
    <source>
        <dbReference type="Proteomes" id="UP000233551"/>
    </source>
</evidence>
<dbReference type="EMBL" id="PGOL01000570">
    <property type="protein sequence ID" value="PKI68129.1"/>
    <property type="molecule type" value="Genomic_DNA"/>
</dbReference>
<reference evidence="1 2" key="1">
    <citation type="submission" date="2017-11" db="EMBL/GenBank/DDBJ databases">
        <title>De-novo sequencing of pomegranate (Punica granatum L.) genome.</title>
        <authorList>
            <person name="Akparov Z."/>
            <person name="Amiraslanov A."/>
            <person name="Hajiyeva S."/>
            <person name="Abbasov M."/>
            <person name="Kaur K."/>
            <person name="Hamwieh A."/>
            <person name="Solovyev V."/>
            <person name="Salamov A."/>
            <person name="Braich B."/>
            <person name="Kosarev P."/>
            <person name="Mahmoud A."/>
            <person name="Hajiyev E."/>
            <person name="Babayeva S."/>
            <person name="Izzatullayeva V."/>
            <person name="Mammadov A."/>
            <person name="Mammadov A."/>
            <person name="Sharifova S."/>
            <person name="Ojaghi J."/>
            <person name="Eynullazada K."/>
            <person name="Bayramov B."/>
            <person name="Abdulazimova A."/>
            <person name="Shahmuradov I."/>
        </authorList>
    </citation>
    <scope>NUCLEOTIDE SEQUENCE [LARGE SCALE GENOMIC DNA]</scope>
    <source>
        <strain evidence="2">cv. AG2017</strain>
        <tissue evidence="1">Leaf</tissue>
    </source>
</reference>
<organism evidence="1 2">
    <name type="scientific">Punica granatum</name>
    <name type="common">Pomegranate</name>
    <dbReference type="NCBI Taxonomy" id="22663"/>
    <lineage>
        <taxon>Eukaryota</taxon>
        <taxon>Viridiplantae</taxon>
        <taxon>Streptophyta</taxon>
        <taxon>Embryophyta</taxon>
        <taxon>Tracheophyta</taxon>
        <taxon>Spermatophyta</taxon>
        <taxon>Magnoliopsida</taxon>
        <taxon>eudicotyledons</taxon>
        <taxon>Gunneridae</taxon>
        <taxon>Pentapetalae</taxon>
        <taxon>rosids</taxon>
        <taxon>malvids</taxon>
        <taxon>Myrtales</taxon>
        <taxon>Lythraceae</taxon>
        <taxon>Punica</taxon>
    </lineage>
</organism>
<gene>
    <name evidence="1" type="ORF">CRG98_011428</name>
</gene>
<evidence type="ECO:0000313" key="1">
    <source>
        <dbReference type="EMBL" id="PKI68129.1"/>
    </source>
</evidence>
<dbReference type="Proteomes" id="UP000233551">
    <property type="component" value="Unassembled WGS sequence"/>
</dbReference>
<comment type="caution">
    <text evidence="1">The sequence shown here is derived from an EMBL/GenBank/DDBJ whole genome shotgun (WGS) entry which is preliminary data.</text>
</comment>
<keyword evidence="2" id="KW-1185">Reference proteome</keyword>
<proteinExistence type="predicted"/>